<dbReference type="Proteomes" id="UP000298787">
    <property type="component" value="Chromosome 15"/>
</dbReference>
<feature type="compositionally biased region" description="Low complexity" evidence="1">
    <location>
        <begin position="102"/>
        <end position="114"/>
    </location>
</feature>
<feature type="region of interest" description="Disordered" evidence="1">
    <location>
        <begin position="158"/>
        <end position="196"/>
    </location>
</feature>
<evidence type="ECO:0000313" key="3">
    <source>
        <dbReference type="Proteomes" id="UP000298787"/>
    </source>
</evidence>
<dbReference type="EMBL" id="CM014092">
    <property type="protein sequence ID" value="TKS83058.1"/>
    <property type="molecule type" value="Genomic_DNA"/>
</dbReference>
<name>A0A4U5V640_COLLU</name>
<accession>A0A4U5V640</accession>
<keyword evidence="3" id="KW-1185">Reference proteome</keyword>
<proteinExistence type="predicted"/>
<sequence>MPKSLVYFLFAQEGKETFRGKKAIVNNLKQPTCTAVTLRRSSSSYALPLLPLCALVSLVPLGVESGANEQHGAREKGGEETAINVKEDKEEFPASHKERVSAAEAPAGAAVSAPTVCQHPPGTSEHMHTRTHTQTPAFDFLHTYIVISTPPGHIHIINTGSFGTGSGAERSPEASEGPKLNRPNLASDPGAATRPLGGGLQCIPGYSNEDLASTHRVKYWNTYKYTHNTQNVFSNMHTCTRERHTLEHGLLHTRINMALKDACGHCMRHARKFFQGHVNIPDAFGYKQASKLESGNSI</sequence>
<protein>
    <submittedName>
        <fullName evidence="2">Uncharacterized protein</fullName>
    </submittedName>
</protein>
<reference evidence="2 3" key="1">
    <citation type="submission" date="2019-01" db="EMBL/GenBank/DDBJ databases">
        <title>Genome Assembly of Collichthys lucidus.</title>
        <authorList>
            <person name="Cai M."/>
            <person name="Xiao S."/>
        </authorList>
    </citation>
    <scope>NUCLEOTIDE SEQUENCE [LARGE SCALE GENOMIC DNA]</scope>
    <source>
        <strain evidence="2">JT15FE1705JMU</strain>
        <tissue evidence="2">Muscle</tissue>
    </source>
</reference>
<organism evidence="2 3">
    <name type="scientific">Collichthys lucidus</name>
    <name type="common">Big head croaker</name>
    <name type="synonym">Sciaena lucida</name>
    <dbReference type="NCBI Taxonomy" id="240159"/>
    <lineage>
        <taxon>Eukaryota</taxon>
        <taxon>Metazoa</taxon>
        <taxon>Chordata</taxon>
        <taxon>Craniata</taxon>
        <taxon>Vertebrata</taxon>
        <taxon>Euteleostomi</taxon>
        <taxon>Actinopterygii</taxon>
        <taxon>Neopterygii</taxon>
        <taxon>Teleostei</taxon>
        <taxon>Neoteleostei</taxon>
        <taxon>Acanthomorphata</taxon>
        <taxon>Eupercaria</taxon>
        <taxon>Sciaenidae</taxon>
        <taxon>Collichthys</taxon>
    </lineage>
</organism>
<evidence type="ECO:0000313" key="2">
    <source>
        <dbReference type="EMBL" id="TKS83058.1"/>
    </source>
</evidence>
<feature type="compositionally biased region" description="Basic and acidic residues" evidence="1">
    <location>
        <begin position="71"/>
        <end position="101"/>
    </location>
</feature>
<dbReference type="AlphaFoldDB" id="A0A4U5V640"/>
<gene>
    <name evidence="2" type="ORF">D9C73_017168</name>
</gene>
<feature type="region of interest" description="Disordered" evidence="1">
    <location>
        <begin position="68"/>
        <end position="130"/>
    </location>
</feature>
<evidence type="ECO:0000256" key="1">
    <source>
        <dbReference type="SAM" id="MobiDB-lite"/>
    </source>
</evidence>